<evidence type="ECO:0000256" key="7">
    <source>
        <dbReference type="SAM" id="Phobius"/>
    </source>
</evidence>
<dbReference type="InterPro" id="IPR042217">
    <property type="entry name" value="T4SS_VirB10/TrbI"/>
</dbReference>
<keyword evidence="3 7" id="KW-0812">Transmembrane</keyword>
<keyword evidence="5 7" id="KW-0472">Membrane</keyword>
<gene>
    <name evidence="8" type="ORF">DM484_29790</name>
</gene>
<evidence type="ECO:0000256" key="5">
    <source>
        <dbReference type="ARBA" id="ARBA00023136"/>
    </source>
</evidence>
<comment type="subcellular location">
    <subcellularLocation>
        <location evidence="1">Membrane</location>
        <topology evidence="1">Single-pass membrane protein</topology>
    </subcellularLocation>
</comment>
<name>A0A2W4SCF4_9GAMM</name>
<dbReference type="EMBL" id="QJPH01000577">
    <property type="protein sequence ID" value="PZN69417.1"/>
    <property type="molecule type" value="Genomic_DNA"/>
</dbReference>
<sequence length="481" mass="51500">MSDYMSPEASPVKIGVRKANNVPLFILGGVFGVFVLAIAMVAYDRAHPKQVEGKPADKSDSLSLARQMAGDRLNGLIDPPKPPTPPPTMPGQSKPDIEVPIARTGAGVDMSRPPQPPSQSKGPSQYENDLQRVHARKIQEIEAALSAKTNVAVTDFRNRSAMGPAEAKTADNGQANPATSVQDTQLQKLEEVRKQIETLRTQDPNAAYRERLAQLQSASLGGMPMASNGIAPSLMLANSGMASQAQKPNNDIGQFAGTGQVDRWRLNGQNAQVQAPRTPYELRAGFVIPATMISGINSDLPGQIMAQVSQNVYDTPTGKYLLVPQGARLVGSYSHEVAYGQKRVLVAWQRIVFPDGKAMDIGAMPGADGAGYGGFNDLVDNHYLRIFGSALLMSVVIAGVNYSQSSINGNNNGTTATTGQQQTATGALSQAMGQQLGIAISQMVSKNLNIAPTLEIRPGFRFNVMVIKDMTFTKPYQSFDY</sequence>
<evidence type="ECO:0000313" key="9">
    <source>
        <dbReference type="Proteomes" id="UP000249396"/>
    </source>
</evidence>
<keyword evidence="4 7" id="KW-1133">Transmembrane helix</keyword>
<protein>
    <submittedName>
        <fullName evidence="8">Conjugal transfer protein TrbI</fullName>
    </submittedName>
</protein>
<evidence type="ECO:0000256" key="2">
    <source>
        <dbReference type="ARBA" id="ARBA00010265"/>
    </source>
</evidence>
<comment type="caution">
    <text evidence="8">The sequence shown here is derived from an EMBL/GenBank/DDBJ whole genome shotgun (WGS) entry which is preliminary data.</text>
</comment>
<dbReference type="Pfam" id="PF03743">
    <property type="entry name" value="TrbI"/>
    <property type="match status" value="1"/>
</dbReference>
<dbReference type="Gene3D" id="2.40.128.260">
    <property type="entry name" value="Type IV secretion system, VirB10/TraB/TrbI"/>
    <property type="match status" value="1"/>
</dbReference>
<proteinExistence type="inferred from homology"/>
<evidence type="ECO:0000256" key="3">
    <source>
        <dbReference type="ARBA" id="ARBA00022692"/>
    </source>
</evidence>
<evidence type="ECO:0000256" key="1">
    <source>
        <dbReference type="ARBA" id="ARBA00004167"/>
    </source>
</evidence>
<dbReference type="InterPro" id="IPR005498">
    <property type="entry name" value="T4SS_VirB10/TraB/TrbI"/>
</dbReference>
<dbReference type="GO" id="GO:0016020">
    <property type="term" value="C:membrane"/>
    <property type="evidence" value="ECO:0007669"/>
    <property type="project" value="UniProtKB-SubCell"/>
</dbReference>
<feature type="region of interest" description="Disordered" evidence="6">
    <location>
        <begin position="72"/>
        <end position="127"/>
    </location>
</feature>
<accession>A0A2W4SCF4</accession>
<dbReference type="AlphaFoldDB" id="A0A2W4SCF4"/>
<comment type="similarity">
    <text evidence="2">Belongs to the TrbI/VirB10 family.</text>
</comment>
<reference evidence="8 9" key="1">
    <citation type="journal article" date="2018" name="Aquat. Microb. Ecol.">
        <title>Gammaproteobacterial methanotrophs dominate.</title>
        <authorList>
            <person name="Rissanen A.J."/>
            <person name="Saarenheimo J."/>
            <person name="Tiirola M."/>
            <person name="Peura S."/>
            <person name="Aalto S.L."/>
            <person name="Karvinen A."/>
            <person name="Nykanen H."/>
        </authorList>
    </citation>
    <scope>NUCLEOTIDE SEQUENCE [LARGE SCALE GENOMIC DNA]</scope>
    <source>
        <strain evidence="8">AMbin10</strain>
    </source>
</reference>
<evidence type="ECO:0000313" key="8">
    <source>
        <dbReference type="EMBL" id="PZN69417.1"/>
    </source>
</evidence>
<dbReference type="CDD" id="cd16429">
    <property type="entry name" value="VirB10"/>
    <property type="match status" value="1"/>
</dbReference>
<feature type="compositionally biased region" description="Pro residues" evidence="6">
    <location>
        <begin position="79"/>
        <end position="89"/>
    </location>
</feature>
<feature type="transmembrane region" description="Helical" evidence="7">
    <location>
        <begin position="21"/>
        <end position="43"/>
    </location>
</feature>
<evidence type="ECO:0000256" key="6">
    <source>
        <dbReference type="SAM" id="MobiDB-lite"/>
    </source>
</evidence>
<dbReference type="Proteomes" id="UP000249396">
    <property type="component" value="Unassembled WGS sequence"/>
</dbReference>
<organism evidence="8 9">
    <name type="scientific">Candidatus Methylumidiphilus alinenensis</name>
    <dbReference type="NCBI Taxonomy" id="2202197"/>
    <lineage>
        <taxon>Bacteria</taxon>
        <taxon>Pseudomonadati</taxon>
        <taxon>Pseudomonadota</taxon>
        <taxon>Gammaproteobacteria</taxon>
        <taxon>Methylococcales</taxon>
        <taxon>Candidatus Methylumidiphilus</taxon>
    </lineage>
</organism>
<evidence type="ECO:0000256" key="4">
    <source>
        <dbReference type="ARBA" id="ARBA00022989"/>
    </source>
</evidence>